<name>A0AAN9VBQ8_9PEZI</name>
<dbReference type="EMBL" id="JAKJXP020000003">
    <property type="protein sequence ID" value="KAK7757193.1"/>
    <property type="molecule type" value="Genomic_DNA"/>
</dbReference>
<sequence length="173" mass="18524">MAQNIPDCKKAADVVERILGRVYTQLGLHADGEYQGGATGHQLRSGDQAESMANLNLHGSSGGMTDPSMGSSGIGSAGADAQDYRISPDFDMVDDPNIGRVLQSMQVEMGSADPSWMIHSGSYDWNQFDALTRAPADATAIPQADQEGWLNNETTADDFQFLISNGWTSVHQS</sequence>
<evidence type="ECO:0000256" key="1">
    <source>
        <dbReference type="SAM" id="MobiDB-lite"/>
    </source>
</evidence>
<comment type="caution">
    <text evidence="2">The sequence shown here is derived from an EMBL/GenBank/DDBJ whole genome shotgun (WGS) entry which is preliminary data.</text>
</comment>
<proteinExistence type="predicted"/>
<accession>A0AAN9VBQ8</accession>
<evidence type="ECO:0000313" key="3">
    <source>
        <dbReference type="Proteomes" id="UP001320420"/>
    </source>
</evidence>
<protein>
    <submittedName>
        <fullName evidence="2">Uncharacterized protein</fullName>
    </submittedName>
</protein>
<keyword evidence="3" id="KW-1185">Reference proteome</keyword>
<organism evidence="2 3">
    <name type="scientific">Diatrype stigma</name>
    <dbReference type="NCBI Taxonomy" id="117547"/>
    <lineage>
        <taxon>Eukaryota</taxon>
        <taxon>Fungi</taxon>
        <taxon>Dikarya</taxon>
        <taxon>Ascomycota</taxon>
        <taxon>Pezizomycotina</taxon>
        <taxon>Sordariomycetes</taxon>
        <taxon>Xylariomycetidae</taxon>
        <taxon>Xylariales</taxon>
        <taxon>Diatrypaceae</taxon>
        <taxon>Diatrype</taxon>
    </lineage>
</organism>
<dbReference type="AlphaFoldDB" id="A0AAN9VBQ8"/>
<feature type="region of interest" description="Disordered" evidence="1">
    <location>
        <begin position="53"/>
        <end position="81"/>
    </location>
</feature>
<evidence type="ECO:0000313" key="2">
    <source>
        <dbReference type="EMBL" id="KAK7757193.1"/>
    </source>
</evidence>
<dbReference type="Proteomes" id="UP001320420">
    <property type="component" value="Unassembled WGS sequence"/>
</dbReference>
<gene>
    <name evidence="2" type="ORF">SLS62_000742</name>
</gene>
<reference evidence="2 3" key="1">
    <citation type="submission" date="2024-02" db="EMBL/GenBank/DDBJ databases">
        <title>De novo assembly and annotation of 12 fungi associated with fruit tree decline syndrome in Ontario, Canada.</title>
        <authorList>
            <person name="Sulman M."/>
            <person name="Ellouze W."/>
            <person name="Ilyukhin E."/>
        </authorList>
    </citation>
    <scope>NUCLEOTIDE SEQUENCE [LARGE SCALE GENOMIC DNA]</scope>
    <source>
        <strain evidence="2 3">M11/M66-122</strain>
    </source>
</reference>